<sequence>MVLYPVRALVGCYGSPNLILGISGSLENTGSILDTQRILTVEGPSRAEAGFVCTPSCAVSSSTRS</sequence>
<dbReference type="EMBL" id="PPTA01000002">
    <property type="protein sequence ID" value="TFB06177.1"/>
    <property type="molecule type" value="Genomic_DNA"/>
</dbReference>
<name>A0ABY2HEN9_9HYPO</name>
<comment type="caution">
    <text evidence="1">The sequence shown here is derived from an EMBL/GenBank/DDBJ whole genome shotgun (WGS) entry which is preliminary data.</text>
</comment>
<dbReference type="RefSeq" id="XP_073562378.1">
    <property type="nucleotide sequence ID" value="XM_073699614.1"/>
</dbReference>
<organism evidence="1 2">
    <name type="scientific">Trichoderma ghanense</name>
    <dbReference type="NCBI Taxonomy" id="65468"/>
    <lineage>
        <taxon>Eukaryota</taxon>
        <taxon>Fungi</taxon>
        <taxon>Dikarya</taxon>
        <taxon>Ascomycota</taxon>
        <taxon>Pezizomycotina</taxon>
        <taxon>Sordariomycetes</taxon>
        <taxon>Hypocreomycetidae</taxon>
        <taxon>Hypocreales</taxon>
        <taxon>Hypocreaceae</taxon>
        <taxon>Trichoderma</taxon>
    </lineage>
</organism>
<evidence type="ECO:0000313" key="2">
    <source>
        <dbReference type="Proteomes" id="UP001642720"/>
    </source>
</evidence>
<dbReference type="Proteomes" id="UP001642720">
    <property type="component" value="Unassembled WGS sequence"/>
</dbReference>
<dbReference type="GeneID" id="300574064"/>
<evidence type="ECO:0000313" key="1">
    <source>
        <dbReference type="EMBL" id="TFB06177.1"/>
    </source>
</evidence>
<proteinExistence type="predicted"/>
<accession>A0ABY2HEN9</accession>
<keyword evidence="2" id="KW-1185">Reference proteome</keyword>
<protein>
    <submittedName>
        <fullName evidence="1">Uncharacterized protein</fullName>
    </submittedName>
</protein>
<reference evidence="1 2" key="1">
    <citation type="submission" date="2018-01" db="EMBL/GenBank/DDBJ databases">
        <title>Genome characterization of the sugarcane-associated fungus Trichoderma ghanense CCMA-1212 and their application in lignocelulose bioconversion.</title>
        <authorList>
            <person name="Steindorff A.S."/>
            <person name="Mendes T.D."/>
            <person name="Vilela E.S.D."/>
            <person name="Rodrigues D.S."/>
            <person name="Formighieri E.F."/>
            <person name="Melo I.S."/>
            <person name="Favaro L.C.L."/>
        </authorList>
    </citation>
    <scope>NUCLEOTIDE SEQUENCE [LARGE SCALE GENOMIC DNA]</scope>
    <source>
        <strain evidence="1 2">CCMA-1212</strain>
    </source>
</reference>
<gene>
    <name evidence="1" type="ORF">CCMA1212_002225</name>
</gene>